<dbReference type="Proteomes" id="UP000252519">
    <property type="component" value="Unassembled WGS sequence"/>
</dbReference>
<evidence type="ECO:0000256" key="1">
    <source>
        <dbReference type="SAM" id="MobiDB-lite"/>
    </source>
</evidence>
<gene>
    <name evidence="2" type="ORF">ANCCAN_06827</name>
</gene>
<keyword evidence="3" id="KW-1185">Reference proteome</keyword>
<sequence length="484" mass="53056">MSTVGTSKALLTKAVNALRQKKTDVEPSILERLVLTGIPGEDEALIYNRKTILTNTSASIKHSLNVLKERWDRAQKLAESSPAVEGDPPLLDEFQSHWDSLAAEELVEEMEVLLIRLDTALSLLPPDKTSPCPTSCPPLPVSINTRSAQDSALPPDQTKVQRTPYSTTKKVSEYDQRTWPGVSSYIGYTTEQPPINTGSADDPYARAYFGTQTQHSISDSMPLTHMNGTASELSGRHNGRDIMNDVVATASTSPFVQQVKLPTLELPEFDGSVDAFPEFWDLFSAAVHNNASLPPAHKFLYLKSYLKGTASSIIANFQPTAQNYDEAVRTILSTYHRPDILRNKLWDKLTAQPKAGNSAISQRVTLCGIKAIWAQMKKLSEHSGSTGTMKGHVALKETVAIYAFAAVIEPRNAENYVIQENVEKCVLHLIFAGDVLDLDTVAHNAPSRNVTNVMATITCFCATETSVSHEVQKGREISAKVVAH</sequence>
<evidence type="ECO:0000313" key="2">
    <source>
        <dbReference type="EMBL" id="RCN47104.1"/>
    </source>
</evidence>
<reference evidence="2 3" key="1">
    <citation type="submission" date="2014-10" db="EMBL/GenBank/DDBJ databases">
        <title>Draft genome of the hookworm Ancylostoma caninum.</title>
        <authorList>
            <person name="Mitreva M."/>
        </authorList>
    </citation>
    <scope>NUCLEOTIDE SEQUENCE [LARGE SCALE GENOMIC DNA]</scope>
    <source>
        <strain evidence="2 3">Baltimore</strain>
    </source>
</reference>
<dbReference type="InterPro" id="IPR005312">
    <property type="entry name" value="DUF1759"/>
</dbReference>
<accession>A0A368GS05</accession>
<organism evidence="2 3">
    <name type="scientific">Ancylostoma caninum</name>
    <name type="common">Dog hookworm</name>
    <dbReference type="NCBI Taxonomy" id="29170"/>
    <lineage>
        <taxon>Eukaryota</taxon>
        <taxon>Metazoa</taxon>
        <taxon>Ecdysozoa</taxon>
        <taxon>Nematoda</taxon>
        <taxon>Chromadorea</taxon>
        <taxon>Rhabditida</taxon>
        <taxon>Rhabditina</taxon>
        <taxon>Rhabditomorpha</taxon>
        <taxon>Strongyloidea</taxon>
        <taxon>Ancylostomatidae</taxon>
        <taxon>Ancylostomatinae</taxon>
        <taxon>Ancylostoma</taxon>
    </lineage>
</organism>
<feature type="compositionally biased region" description="Polar residues" evidence="1">
    <location>
        <begin position="158"/>
        <end position="169"/>
    </location>
</feature>
<protein>
    <submittedName>
        <fullName evidence="2">Uncharacterized protein</fullName>
    </submittedName>
</protein>
<dbReference type="Pfam" id="PF03564">
    <property type="entry name" value="DUF1759"/>
    <property type="match status" value="1"/>
</dbReference>
<name>A0A368GS05_ANCCA</name>
<dbReference type="PANTHER" id="PTHR22954:SF3">
    <property type="entry name" value="PROTEIN CBG08539"/>
    <property type="match status" value="1"/>
</dbReference>
<dbReference type="STRING" id="29170.A0A368GS05"/>
<dbReference type="AlphaFoldDB" id="A0A368GS05"/>
<evidence type="ECO:0000313" key="3">
    <source>
        <dbReference type="Proteomes" id="UP000252519"/>
    </source>
</evidence>
<comment type="caution">
    <text evidence="2">The sequence shown here is derived from an EMBL/GenBank/DDBJ whole genome shotgun (WGS) entry which is preliminary data.</text>
</comment>
<proteinExistence type="predicted"/>
<dbReference type="PANTHER" id="PTHR22954">
    <property type="entry name" value="RETROVIRAL PROTEASE-RELATED"/>
    <property type="match status" value="1"/>
</dbReference>
<feature type="region of interest" description="Disordered" evidence="1">
    <location>
        <begin position="147"/>
        <end position="172"/>
    </location>
</feature>
<dbReference type="OrthoDB" id="7444419at2759"/>
<dbReference type="EMBL" id="JOJR01000067">
    <property type="protein sequence ID" value="RCN47104.1"/>
    <property type="molecule type" value="Genomic_DNA"/>
</dbReference>